<dbReference type="SUPFAM" id="SSF47986">
    <property type="entry name" value="DEATH domain"/>
    <property type="match status" value="1"/>
</dbReference>
<reference evidence="2" key="1">
    <citation type="submission" date="2025-08" db="UniProtKB">
        <authorList>
            <consortium name="Ensembl"/>
        </authorList>
    </citation>
    <scope>IDENTIFICATION</scope>
</reference>
<name>A0A3Q3LGW2_9TELE</name>
<feature type="domain" description="Pyrin" evidence="1">
    <location>
        <begin position="1"/>
        <end position="74"/>
    </location>
</feature>
<dbReference type="InParanoid" id="A0A3Q3LGW2"/>
<keyword evidence="3" id="KW-1185">Reference proteome</keyword>
<dbReference type="Gene3D" id="1.10.533.10">
    <property type="entry name" value="Death Domain, Fas"/>
    <property type="match status" value="1"/>
</dbReference>
<dbReference type="InterPro" id="IPR011029">
    <property type="entry name" value="DEATH-like_dom_sf"/>
</dbReference>
<dbReference type="STRING" id="205130.ENSMAMP00000009061"/>
<proteinExistence type="predicted"/>
<protein>
    <recommendedName>
        <fullName evidence="1">Pyrin domain-containing protein</fullName>
    </recommendedName>
</protein>
<evidence type="ECO:0000313" key="3">
    <source>
        <dbReference type="Proteomes" id="UP000261640"/>
    </source>
</evidence>
<sequence length="104" mass="12312">MLAQELLLESLENLRKDDFEKFKWYLSMKVLPDCKPIPESHLEDAERTKTVTVMIKSYGEDGAVSLTIETLKKIQNNNACDHRPNSHWQHLWIMEYNYQQIMIS</sequence>
<evidence type="ECO:0000259" key="1">
    <source>
        <dbReference type="PROSITE" id="PS50824"/>
    </source>
</evidence>
<dbReference type="PROSITE" id="PS50824">
    <property type="entry name" value="DAPIN"/>
    <property type="match status" value="1"/>
</dbReference>
<dbReference type="Proteomes" id="UP000261640">
    <property type="component" value="Unplaced"/>
</dbReference>
<dbReference type="Ensembl" id="ENSMAMT00000009295.2">
    <property type="protein sequence ID" value="ENSMAMP00000009061.1"/>
    <property type="gene ID" value="ENSMAMG00000006124.2"/>
</dbReference>
<dbReference type="InterPro" id="IPR004020">
    <property type="entry name" value="DAPIN"/>
</dbReference>
<organism evidence="2 3">
    <name type="scientific">Mastacembelus armatus</name>
    <name type="common">zig-zag eel</name>
    <dbReference type="NCBI Taxonomy" id="205130"/>
    <lineage>
        <taxon>Eukaryota</taxon>
        <taxon>Metazoa</taxon>
        <taxon>Chordata</taxon>
        <taxon>Craniata</taxon>
        <taxon>Vertebrata</taxon>
        <taxon>Euteleostomi</taxon>
        <taxon>Actinopterygii</taxon>
        <taxon>Neopterygii</taxon>
        <taxon>Teleostei</taxon>
        <taxon>Neoteleostei</taxon>
        <taxon>Acanthomorphata</taxon>
        <taxon>Anabantaria</taxon>
        <taxon>Synbranchiformes</taxon>
        <taxon>Mastacembelidae</taxon>
        <taxon>Mastacembelus</taxon>
    </lineage>
</organism>
<evidence type="ECO:0000313" key="2">
    <source>
        <dbReference type="Ensembl" id="ENSMAMP00000009061.1"/>
    </source>
</evidence>
<dbReference type="AlphaFoldDB" id="A0A3Q3LGW2"/>
<accession>A0A3Q3LGW2</accession>
<dbReference type="Pfam" id="PF02758">
    <property type="entry name" value="PYRIN"/>
    <property type="match status" value="1"/>
</dbReference>
<reference evidence="2" key="2">
    <citation type="submission" date="2025-09" db="UniProtKB">
        <authorList>
            <consortium name="Ensembl"/>
        </authorList>
    </citation>
    <scope>IDENTIFICATION</scope>
</reference>
<dbReference type="SMART" id="SM01289">
    <property type="entry name" value="PYRIN"/>
    <property type="match status" value="1"/>
</dbReference>
<dbReference type="GeneTree" id="ENSGT00940000173625"/>